<evidence type="ECO:0000259" key="3">
    <source>
        <dbReference type="Pfam" id="PF07715"/>
    </source>
</evidence>
<organism evidence="4 5">
    <name type="scientific">Algoriphagus taiwanensis</name>
    <dbReference type="NCBI Taxonomy" id="1445656"/>
    <lineage>
        <taxon>Bacteria</taxon>
        <taxon>Pseudomonadati</taxon>
        <taxon>Bacteroidota</taxon>
        <taxon>Cytophagia</taxon>
        <taxon>Cytophagales</taxon>
        <taxon>Cyclobacteriaceae</taxon>
        <taxon>Algoriphagus</taxon>
    </lineage>
</organism>
<dbReference type="SUPFAM" id="SSF56935">
    <property type="entry name" value="Porins"/>
    <property type="match status" value="1"/>
</dbReference>
<accession>A0ABQ6PV63</accession>
<keyword evidence="1" id="KW-0998">Cell outer membrane</keyword>
<keyword evidence="1" id="KW-0472">Membrane</keyword>
<keyword evidence="5" id="KW-1185">Reference proteome</keyword>
<dbReference type="Pfam" id="PF07715">
    <property type="entry name" value="Plug"/>
    <property type="match status" value="1"/>
</dbReference>
<evidence type="ECO:0000313" key="5">
    <source>
        <dbReference type="Proteomes" id="UP001307705"/>
    </source>
</evidence>
<dbReference type="Gene3D" id="2.170.130.10">
    <property type="entry name" value="TonB-dependent receptor, plug domain"/>
    <property type="match status" value="1"/>
</dbReference>
<dbReference type="Proteomes" id="UP001307705">
    <property type="component" value="Unassembled WGS sequence"/>
</dbReference>
<dbReference type="InterPro" id="IPR039426">
    <property type="entry name" value="TonB-dep_rcpt-like"/>
</dbReference>
<proteinExistence type="inferred from homology"/>
<dbReference type="PROSITE" id="PS52016">
    <property type="entry name" value="TONB_DEPENDENT_REC_3"/>
    <property type="match status" value="1"/>
</dbReference>
<evidence type="ECO:0000256" key="2">
    <source>
        <dbReference type="SAM" id="SignalP"/>
    </source>
</evidence>
<feature type="domain" description="TonB-dependent receptor plug" evidence="3">
    <location>
        <begin position="704"/>
        <end position="791"/>
    </location>
</feature>
<evidence type="ECO:0000313" key="4">
    <source>
        <dbReference type="EMBL" id="GMQ31851.1"/>
    </source>
</evidence>
<keyword evidence="1" id="KW-0813">Transport</keyword>
<reference evidence="4 5" key="1">
    <citation type="submission" date="2023-08" db="EMBL/GenBank/DDBJ databases">
        <title>Draft genome sequence of Algoriphagus taiwanensis.</title>
        <authorList>
            <person name="Takatani N."/>
            <person name="Hosokawa M."/>
            <person name="Sawabe T."/>
        </authorList>
    </citation>
    <scope>NUCLEOTIDE SEQUENCE [LARGE SCALE GENOMIC DNA]</scope>
    <source>
        <strain evidence="4 5">JCM 19755</strain>
    </source>
</reference>
<feature type="chain" id="PRO_5047286049" evidence="2">
    <location>
        <begin position="23"/>
        <end position="893"/>
    </location>
</feature>
<gene>
    <name evidence="4" type="ORF">Ataiwa_01230</name>
</gene>
<evidence type="ECO:0000256" key="1">
    <source>
        <dbReference type="PROSITE-ProRule" id="PRU01360"/>
    </source>
</evidence>
<dbReference type="EMBL" id="BTPE01000001">
    <property type="protein sequence ID" value="GMQ31851.1"/>
    <property type="molecule type" value="Genomic_DNA"/>
</dbReference>
<keyword evidence="1" id="KW-0812">Transmembrane</keyword>
<keyword evidence="2" id="KW-0732">Signal</keyword>
<dbReference type="InterPro" id="IPR037066">
    <property type="entry name" value="Plug_dom_sf"/>
</dbReference>
<comment type="caution">
    <text evidence="4">The sequence shown here is derived from an EMBL/GenBank/DDBJ whole genome shotgun (WGS) entry which is preliminary data.</text>
</comment>
<comment type="similarity">
    <text evidence="1">Belongs to the TonB-dependent receptor family.</text>
</comment>
<dbReference type="Gene3D" id="2.60.40.1930">
    <property type="match status" value="1"/>
</dbReference>
<protein>
    <submittedName>
        <fullName evidence="4">TonB-dependent receptor plug domain-containing protein</fullName>
    </submittedName>
</protein>
<feature type="signal peptide" evidence="2">
    <location>
        <begin position="1"/>
        <end position="22"/>
    </location>
</feature>
<comment type="subcellular location">
    <subcellularLocation>
        <location evidence="1">Cell outer membrane</location>
        <topology evidence="1">Multi-pass membrane protein</topology>
    </subcellularLocation>
</comment>
<dbReference type="InterPro" id="IPR012910">
    <property type="entry name" value="Plug_dom"/>
</dbReference>
<dbReference type="RefSeq" id="WP_338226704.1">
    <property type="nucleotide sequence ID" value="NZ_BTPE01000001.1"/>
</dbReference>
<keyword evidence="1" id="KW-1134">Transmembrane beta strand</keyword>
<sequence length="893" mass="98053">MPRFTLRAILAVLCLFPFCLKAQDDLPTQIQNYLSAYQEEFPVEKAYLHLDKHTFTLGEDIWFSAYLVAGGTQVPSPLSKTLYVDFFDGDGLLLSQRIIEIENGRGAGEFQIPRYGKTGLYQIKAYTSWMRNFGETYFFDQYIQVVDGAGGSFLPQIEFKSVSSEAGKAKYEVELVAVSATGEPLANQVLQLSAIAGQEQLYQQQVQLNGQGQASFSFSIPEKDHPEQHLELSYEENPDYIVTQKIQLPYTLNQVDIQFLPEGGNWVQGKKATLAFRAIYPDGSPAQISGLIEGVEESSFESQFGGLGKITFTPEKANYTALVKSPNSNAERRISLPAAAETGLSIQVQNNPDASFISVFIQGNGDPGELLLFSHIRGLLNYMIQGKLTNGVWGVRIPKQNLPSGINTVTVLKKDGTPLLERLIFVQNGDRLNLNVESKGNLSPRSKFQLELKSSSGDTPAPGSFSIAVADADQVKDESLIHGTIFSHLLLTSDLQGKVYQPGYYFQNQEPATLEQLDLVMMTHGWRRFTVPEILEEEFPENGFYIEQGITITGQVKEQIETKKGLGGGKISALIGDGIELVGSEYGPDGKFVFSGLNYQDSVSVTITAEDQRAKNYIDLSVEQPKPVFPSLSGRYPEKIIWPEELVATYQARTLMQQITAEDGITDLEGVTIEAQTLQEEATTARKFYGEGDASIEPDKIPGSVGFTNIFQMIQGRVAGVRVSINGNGASVQIRGVGSIQAGTEPLYLLDNVPVDASLLFTINPRDVQSIDVFKDPARTAIFGSQGANGVIAVYTKTGAGISYQSVGGTLVVQYGGYHASREFYSPKYDQVTPQTAITDQRATLFWNPLVETDANGQASLEFFNSDLAKRHLIIIEGMDSLGRLGRTVKLIE</sequence>
<name>A0ABQ6PV63_9BACT</name>
<keyword evidence="4" id="KW-0675">Receptor</keyword>